<evidence type="ECO:0000313" key="3">
    <source>
        <dbReference type="Proteomes" id="UP000288215"/>
    </source>
</evidence>
<dbReference type="InterPro" id="IPR007560">
    <property type="entry name" value="Restrct_endonuc_IV_Mrr"/>
</dbReference>
<dbReference type="GO" id="GO:0003677">
    <property type="term" value="F:DNA binding"/>
    <property type="evidence" value="ECO:0007669"/>
    <property type="project" value="InterPro"/>
</dbReference>
<proteinExistence type="predicted"/>
<dbReference type="InterPro" id="IPR011856">
    <property type="entry name" value="tRNA_endonuc-like_dom_sf"/>
</dbReference>
<organism evidence="2 3">
    <name type="scientific">Methanosuratincola subterraneus</name>
    <dbReference type="NCBI Taxonomy" id="2593994"/>
    <lineage>
        <taxon>Archaea</taxon>
        <taxon>Thermoproteota</taxon>
        <taxon>Methanosuratincolia</taxon>
        <taxon>Candidatus Methanomethylicales</taxon>
        <taxon>Candidatus Methanomethylicaceae</taxon>
        <taxon>Candidatus Methanosuratincola (ex Vanwonterghem et al. 2016)</taxon>
    </lineage>
</organism>
<dbReference type="GO" id="GO:0009307">
    <property type="term" value="P:DNA restriction-modification system"/>
    <property type="evidence" value="ECO:0007669"/>
    <property type="project" value="InterPro"/>
</dbReference>
<name>A0A3S3VG55_METS7</name>
<sequence>MSLLKAIVEKLERGAPAGSLVEGLCWRDFEGFAAEIFSENGFAVRRNVRFSSEKKRYEIDVAAFQRPRVMLVDCKHWGVRAGKSSSIRDAAARQRQRADHFDGQLTQVFPDASGWGRASIIPVIVTLHQEAVTEHAGVFVVPVFKLNQFIEEARCGIFDAKEVKLASLREFQH</sequence>
<dbReference type="GO" id="GO:0004519">
    <property type="term" value="F:endonuclease activity"/>
    <property type="evidence" value="ECO:0007669"/>
    <property type="project" value="InterPro"/>
</dbReference>
<evidence type="ECO:0000259" key="1">
    <source>
        <dbReference type="Pfam" id="PF04471"/>
    </source>
</evidence>
<feature type="domain" description="Restriction endonuclease type IV Mrr" evidence="1">
    <location>
        <begin position="24"/>
        <end position="85"/>
    </location>
</feature>
<dbReference type="InterPro" id="IPR011335">
    <property type="entry name" value="Restrct_endonuc-II-like"/>
</dbReference>
<dbReference type="EMBL" id="RXGA01000002">
    <property type="protein sequence ID" value="RWX73837.1"/>
    <property type="molecule type" value="Genomic_DNA"/>
</dbReference>
<comment type="caution">
    <text evidence="2">The sequence shown here is derived from an EMBL/GenBank/DDBJ whole genome shotgun (WGS) entry which is preliminary data.</text>
</comment>
<accession>A0A3S3VG55</accession>
<dbReference type="Proteomes" id="UP000288215">
    <property type="component" value="Unassembled WGS sequence"/>
</dbReference>
<dbReference type="SUPFAM" id="SSF52980">
    <property type="entry name" value="Restriction endonuclease-like"/>
    <property type="match status" value="1"/>
</dbReference>
<protein>
    <recommendedName>
        <fullName evidence="1">Restriction endonuclease type IV Mrr domain-containing protein</fullName>
    </recommendedName>
</protein>
<dbReference type="Gene3D" id="3.40.1350.10">
    <property type="match status" value="1"/>
</dbReference>
<reference evidence="2 3" key="1">
    <citation type="submission" date="2018-12" db="EMBL/GenBank/DDBJ databases">
        <title>The complete genome of the methanogenic archaea of the candidate phylum Verstraetearchaeota, obtained from the metagenome of underground thermal water.</title>
        <authorList>
            <person name="Kadnikov V.V."/>
            <person name="Mardanov A.V."/>
            <person name="Beletsky A.V."/>
            <person name="Karnachuk O.V."/>
            <person name="Ravin N.V."/>
        </authorList>
    </citation>
    <scope>NUCLEOTIDE SEQUENCE [LARGE SCALE GENOMIC DNA]</scope>
    <source>
        <strain evidence="2">Ch88</strain>
    </source>
</reference>
<evidence type="ECO:0000313" key="2">
    <source>
        <dbReference type="EMBL" id="RWX73837.1"/>
    </source>
</evidence>
<dbReference type="AlphaFoldDB" id="A0A3S3VG55"/>
<gene>
    <name evidence="2" type="ORF">Metus_0616</name>
</gene>
<dbReference type="Pfam" id="PF04471">
    <property type="entry name" value="Mrr_cat"/>
    <property type="match status" value="1"/>
</dbReference>